<evidence type="ECO:0000259" key="9">
    <source>
        <dbReference type="PROSITE" id="PS51330"/>
    </source>
</evidence>
<dbReference type="PROSITE" id="PS51330">
    <property type="entry name" value="DHFR_2"/>
    <property type="match status" value="1"/>
</dbReference>
<dbReference type="AlphaFoldDB" id="A0A2B4S0X7"/>
<dbReference type="InterPro" id="IPR001796">
    <property type="entry name" value="DHFR_dom"/>
</dbReference>
<dbReference type="Pfam" id="PF00186">
    <property type="entry name" value="DHFR_1"/>
    <property type="match status" value="1"/>
</dbReference>
<evidence type="ECO:0000313" key="11">
    <source>
        <dbReference type="Proteomes" id="UP000225706"/>
    </source>
</evidence>
<comment type="caution">
    <text evidence="10">The sequence shown here is derived from an EMBL/GenBank/DDBJ whole genome shotgun (WGS) entry which is preliminary data.</text>
</comment>
<dbReference type="GO" id="GO:0050661">
    <property type="term" value="F:NADP binding"/>
    <property type="evidence" value="ECO:0007669"/>
    <property type="project" value="InterPro"/>
</dbReference>
<dbReference type="FunFam" id="3.40.430.10:FF:000002">
    <property type="entry name" value="Dihydrofolate reductase"/>
    <property type="match status" value="1"/>
</dbReference>
<comment type="pathway">
    <text evidence="1">Cofactor biosynthesis; tetrahydrofolate biosynthesis; 5,6,7,8-tetrahydrofolate from 7,8-dihydrofolate: step 1/1.</text>
</comment>
<dbReference type="GO" id="GO:0046452">
    <property type="term" value="P:dihydrofolate metabolic process"/>
    <property type="evidence" value="ECO:0007669"/>
    <property type="project" value="TreeGrafter"/>
</dbReference>
<evidence type="ECO:0000256" key="5">
    <source>
        <dbReference type="ARBA" id="ARBA00022857"/>
    </source>
</evidence>
<dbReference type="OrthoDB" id="4664297at2759"/>
<dbReference type="GO" id="GO:0046654">
    <property type="term" value="P:tetrahydrofolate biosynthetic process"/>
    <property type="evidence" value="ECO:0007669"/>
    <property type="project" value="InterPro"/>
</dbReference>
<dbReference type="CDD" id="cd00209">
    <property type="entry name" value="DHFR"/>
    <property type="match status" value="1"/>
</dbReference>
<feature type="signal peptide" evidence="8">
    <location>
        <begin position="1"/>
        <end position="21"/>
    </location>
</feature>
<evidence type="ECO:0000256" key="1">
    <source>
        <dbReference type="ARBA" id="ARBA00004903"/>
    </source>
</evidence>
<evidence type="ECO:0000313" key="10">
    <source>
        <dbReference type="EMBL" id="PFX22162.1"/>
    </source>
</evidence>
<gene>
    <name evidence="10" type="primary">DHFR</name>
    <name evidence="10" type="ORF">AWC38_SpisGene13335</name>
</gene>
<evidence type="ECO:0000256" key="6">
    <source>
        <dbReference type="ARBA" id="ARBA00023002"/>
    </source>
</evidence>
<dbReference type="EMBL" id="LSMT01000249">
    <property type="protein sequence ID" value="PFX22162.1"/>
    <property type="molecule type" value="Genomic_DNA"/>
</dbReference>
<protein>
    <recommendedName>
        <fullName evidence="3">dihydrofolate reductase</fullName>
        <ecNumber evidence="3">1.5.1.3</ecNumber>
    </recommendedName>
</protein>
<dbReference type="SUPFAM" id="SSF53597">
    <property type="entry name" value="Dihydrofolate reductase-like"/>
    <property type="match status" value="1"/>
</dbReference>
<dbReference type="PANTHER" id="PTHR48069:SF3">
    <property type="entry name" value="DIHYDROFOLATE REDUCTASE"/>
    <property type="match status" value="1"/>
</dbReference>
<reference evidence="11" key="1">
    <citation type="journal article" date="2017" name="bioRxiv">
        <title>Comparative analysis of the genomes of Stylophora pistillata and Acropora digitifera provides evidence for extensive differences between species of corals.</title>
        <authorList>
            <person name="Voolstra C.R."/>
            <person name="Li Y."/>
            <person name="Liew Y.J."/>
            <person name="Baumgarten S."/>
            <person name="Zoccola D."/>
            <person name="Flot J.-F."/>
            <person name="Tambutte S."/>
            <person name="Allemand D."/>
            <person name="Aranda M."/>
        </authorList>
    </citation>
    <scope>NUCLEOTIDE SEQUENCE [LARGE SCALE GENOMIC DNA]</scope>
</reference>
<keyword evidence="5" id="KW-0521">NADP</keyword>
<keyword evidence="6" id="KW-0560">Oxidoreductase</keyword>
<keyword evidence="11" id="KW-1185">Reference proteome</keyword>
<comment type="similarity">
    <text evidence="2">Belongs to the dihydrofolate reductase family.</text>
</comment>
<dbReference type="EC" id="1.5.1.3" evidence="3"/>
<dbReference type="GO" id="GO:0006730">
    <property type="term" value="P:one-carbon metabolic process"/>
    <property type="evidence" value="ECO:0007669"/>
    <property type="project" value="UniProtKB-KW"/>
</dbReference>
<comment type="catalytic activity">
    <reaction evidence="7">
        <text>(6S)-5,6,7,8-tetrahydrofolate + NADP(+) = 7,8-dihydrofolate + NADPH + H(+)</text>
        <dbReference type="Rhea" id="RHEA:15009"/>
        <dbReference type="ChEBI" id="CHEBI:15378"/>
        <dbReference type="ChEBI" id="CHEBI:57451"/>
        <dbReference type="ChEBI" id="CHEBI:57453"/>
        <dbReference type="ChEBI" id="CHEBI:57783"/>
        <dbReference type="ChEBI" id="CHEBI:58349"/>
        <dbReference type="EC" id="1.5.1.3"/>
    </reaction>
</comment>
<dbReference type="GO" id="GO:0046655">
    <property type="term" value="P:folic acid metabolic process"/>
    <property type="evidence" value="ECO:0007669"/>
    <property type="project" value="TreeGrafter"/>
</dbReference>
<organism evidence="10 11">
    <name type="scientific">Stylophora pistillata</name>
    <name type="common">Smooth cauliflower coral</name>
    <dbReference type="NCBI Taxonomy" id="50429"/>
    <lineage>
        <taxon>Eukaryota</taxon>
        <taxon>Metazoa</taxon>
        <taxon>Cnidaria</taxon>
        <taxon>Anthozoa</taxon>
        <taxon>Hexacorallia</taxon>
        <taxon>Scleractinia</taxon>
        <taxon>Astrocoeniina</taxon>
        <taxon>Pocilloporidae</taxon>
        <taxon>Stylophora</taxon>
    </lineage>
</organism>
<accession>A0A2B4S0X7</accession>
<evidence type="ECO:0000256" key="2">
    <source>
        <dbReference type="ARBA" id="ARBA00009539"/>
    </source>
</evidence>
<dbReference type="InterPro" id="IPR024072">
    <property type="entry name" value="DHFR-like_dom_sf"/>
</dbReference>
<proteinExistence type="inferred from homology"/>
<dbReference type="Proteomes" id="UP000225706">
    <property type="component" value="Unassembled WGS sequence"/>
</dbReference>
<dbReference type="Gene3D" id="3.40.430.10">
    <property type="entry name" value="Dihydrofolate Reductase, subunit A"/>
    <property type="match status" value="1"/>
</dbReference>
<sequence>MKIVAALLLLGAFAAYGHVSALEMPFHKVVFKFLDERHDERMIQVVRDFGLPENTLEFNDYNATYSTEPSKPVKLEGSPPPIIACGLYAKGCWKKAGQNVCDKLGCIDKFFECCIKDHTTPLPQLSPLQEPLKFATSCVSPIDCSDHSLICLSAAEFGKVRDFTLPKESRIMSGKYVRCVSCVAAVSSNMGIGKNGKLPWPTLRTDLEFLEKITTEVNEQGKWNAVLMGRKTWESLDVTQQPLPGRLNIVISKTLKEPPLGAHHVFNSVWSAVQMLSASPLVDTVEEIFVLGGTDVFREAIESSYCQRIYLTEIDREFESDTFFPAFDKKTYRLISTPCDVPQGVIEENQIQYRFCVYEKQFTEGVSKTS</sequence>
<keyword evidence="4" id="KW-0554">One-carbon metabolism</keyword>
<keyword evidence="8" id="KW-0732">Signal</keyword>
<evidence type="ECO:0000256" key="8">
    <source>
        <dbReference type="SAM" id="SignalP"/>
    </source>
</evidence>
<dbReference type="GO" id="GO:0004146">
    <property type="term" value="F:dihydrofolate reductase activity"/>
    <property type="evidence" value="ECO:0007669"/>
    <property type="project" value="UniProtKB-EC"/>
</dbReference>
<dbReference type="PRINTS" id="PR00070">
    <property type="entry name" value="DHFR"/>
</dbReference>
<evidence type="ECO:0000256" key="3">
    <source>
        <dbReference type="ARBA" id="ARBA00012856"/>
    </source>
</evidence>
<dbReference type="InterPro" id="IPR012259">
    <property type="entry name" value="DHFR"/>
</dbReference>
<feature type="domain" description="DHFR" evidence="9">
    <location>
        <begin position="179"/>
        <end position="360"/>
    </location>
</feature>
<evidence type="ECO:0000256" key="7">
    <source>
        <dbReference type="ARBA" id="ARBA00048873"/>
    </source>
</evidence>
<dbReference type="GO" id="GO:0005739">
    <property type="term" value="C:mitochondrion"/>
    <property type="evidence" value="ECO:0007669"/>
    <property type="project" value="TreeGrafter"/>
</dbReference>
<feature type="chain" id="PRO_5012835062" description="dihydrofolate reductase" evidence="8">
    <location>
        <begin position="22"/>
        <end position="370"/>
    </location>
</feature>
<name>A0A2B4S0X7_STYPI</name>
<dbReference type="PANTHER" id="PTHR48069">
    <property type="entry name" value="DIHYDROFOLATE REDUCTASE"/>
    <property type="match status" value="1"/>
</dbReference>
<evidence type="ECO:0000256" key="4">
    <source>
        <dbReference type="ARBA" id="ARBA00022563"/>
    </source>
</evidence>
<dbReference type="STRING" id="50429.A0A2B4S0X7"/>